<evidence type="ECO:0000313" key="10">
    <source>
        <dbReference type="EMBL" id="TDL16636.1"/>
    </source>
</evidence>
<protein>
    <submittedName>
        <fullName evidence="10">UPF0187-domain-containing protein</fullName>
    </submittedName>
</protein>
<feature type="region of interest" description="Disordered" evidence="8">
    <location>
        <begin position="198"/>
        <end position="266"/>
    </location>
</feature>
<evidence type="ECO:0000256" key="7">
    <source>
        <dbReference type="ARBA" id="ARBA00023136"/>
    </source>
</evidence>
<keyword evidence="6" id="KW-0406">Ion transport</keyword>
<dbReference type="InterPro" id="IPR044669">
    <property type="entry name" value="YneE/VCCN1/2-like"/>
</dbReference>
<keyword evidence="5 9" id="KW-1133">Transmembrane helix</keyword>
<feature type="compositionally biased region" description="Low complexity" evidence="8">
    <location>
        <begin position="210"/>
        <end position="222"/>
    </location>
</feature>
<accession>A0A4Y7PNM2</accession>
<comment type="subcellular location">
    <subcellularLocation>
        <location evidence="1">Cell membrane</location>
        <topology evidence="1">Multi-pass membrane protein</topology>
    </subcellularLocation>
</comment>
<evidence type="ECO:0000256" key="2">
    <source>
        <dbReference type="ARBA" id="ARBA00022448"/>
    </source>
</evidence>
<evidence type="ECO:0000256" key="8">
    <source>
        <dbReference type="SAM" id="MobiDB-lite"/>
    </source>
</evidence>
<proteinExistence type="predicted"/>
<keyword evidence="3" id="KW-1003">Cell membrane</keyword>
<feature type="region of interest" description="Disordered" evidence="8">
    <location>
        <begin position="283"/>
        <end position="304"/>
    </location>
</feature>
<dbReference type="Proteomes" id="UP000294933">
    <property type="component" value="Unassembled WGS sequence"/>
</dbReference>
<keyword evidence="2" id="KW-0813">Transport</keyword>
<evidence type="ECO:0000313" key="11">
    <source>
        <dbReference type="Proteomes" id="UP000294933"/>
    </source>
</evidence>
<feature type="transmembrane region" description="Helical" evidence="9">
    <location>
        <begin position="448"/>
        <end position="466"/>
    </location>
</feature>
<evidence type="ECO:0000256" key="9">
    <source>
        <dbReference type="SAM" id="Phobius"/>
    </source>
</evidence>
<evidence type="ECO:0000256" key="3">
    <source>
        <dbReference type="ARBA" id="ARBA00022475"/>
    </source>
</evidence>
<reference evidence="10 11" key="1">
    <citation type="submission" date="2018-06" db="EMBL/GenBank/DDBJ databases">
        <title>A transcriptomic atlas of mushroom development highlights an independent origin of complex multicellularity.</title>
        <authorList>
            <consortium name="DOE Joint Genome Institute"/>
            <person name="Krizsan K."/>
            <person name="Almasi E."/>
            <person name="Merenyi Z."/>
            <person name="Sahu N."/>
            <person name="Viragh M."/>
            <person name="Koszo T."/>
            <person name="Mondo S."/>
            <person name="Kiss B."/>
            <person name="Balint B."/>
            <person name="Kues U."/>
            <person name="Barry K."/>
            <person name="Hegedus J.C."/>
            <person name="Henrissat B."/>
            <person name="Johnson J."/>
            <person name="Lipzen A."/>
            <person name="Ohm R."/>
            <person name="Nagy I."/>
            <person name="Pangilinan J."/>
            <person name="Yan J."/>
            <person name="Xiong Y."/>
            <person name="Grigoriev I.V."/>
            <person name="Hibbett D.S."/>
            <person name="Nagy L.G."/>
        </authorList>
    </citation>
    <scope>NUCLEOTIDE SEQUENCE [LARGE SCALE GENOMIC DNA]</scope>
    <source>
        <strain evidence="10 11">SZMC22713</strain>
    </source>
</reference>
<dbReference type="STRING" id="50990.A0A4Y7PNM2"/>
<evidence type="ECO:0000256" key="6">
    <source>
        <dbReference type="ARBA" id="ARBA00023065"/>
    </source>
</evidence>
<gene>
    <name evidence="10" type="ORF">BD410DRAFT_795126</name>
</gene>
<name>A0A4Y7PNM2_9AGAM</name>
<dbReference type="VEuPathDB" id="FungiDB:BD410DRAFT_795126"/>
<evidence type="ECO:0000256" key="4">
    <source>
        <dbReference type="ARBA" id="ARBA00022692"/>
    </source>
</evidence>
<sequence length="566" mass="62494">MPSTHLRSYSGQHTLLPAENSRGERVYVPLVPTRTLASWTFGRGTVIWNIWPAVILHTVFAAVVTVVSLKTNYYMGVPPVMITVLGVVIGFVIAYRASSGYDRYWMGRCCWSDITRTSRTFGRLAWIHVPLNLANTPSVHKDEGKEDGKRIQEMQQVMREKRMALELVEGFSVALKHHLRGEMGIMYEDLYHLVRPLHDHPSQTHHHGAEAAPPQAENAQNGQRSQSPAERGKRMPHTKTTISQLATPEAQPLHDPAVPAVNSYGSTSTSTALATTALLHARPKSVRTGSVSSARSSVSSCGHDGDGCNRTHRFLLPSAPNPLGDATLMNSVSGDLIPFETVFRNVMHFLKHPFSFRKSGDQNGPDEVIGADGAAIPDYRRRKHRPRVAGGGENLPLEILRCLSEWLSVLEARGTVSGNALGGMYGCVAAYEDSLSALERILTTPLPFVYSAHISAVWLYLFLLPFQLVDQFMWFTIPGVALAAFFYIGFLAAGEEIEEPFGYDRNDLDLDLFCREIINRDVEALKMTPCANVYMGSHHSHGVAVEATHSDSNVKVQVQDVFGTLL</sequence>
<dbReference type="PANTHER" id="PTHR33281:SF19">
    <property type="entry name" value="VOLTAGE-DEPENDENT ANION CHANNEL-FORMING PROTEIN YNEE"/>
    <property type="match status" value="1"/>
</dbReference>
<dbReference type="Pfam" id="PF25539">
    <property type="entry name" value="Bestrophin_2"/>
    <property type="match status" value="2"/>
</dbReference>
<evidence type="ECO:0000256" key="1">
    <source>
        <dbReference type="ARBA" id="ARBA00004651"/>
    </source>
</evidence>
<keyword evidence="7 9" id="KW-0472">Membrane</keyword>
<keyword evidence="11" id="KW-1185">Reference proteome</keyword>
<dbReference type="AlphaFoldDB" id="A0A4Y7PNM2"/>
<organism evidence="10 11">
    <name type="scientific">Rickenella mellea</name>
    <dbReference type="NCBI Taxonomy" id="50990"/>
    <lineage>
        <taxon>Eukaryota</taxon>
        <taxon>Fungi</taxon>
        <taxon>Dikarya</taxon>
        <taxon>Basidiomycota</taxon>
        <taxon>Agaricomycotina</taxon>
        <taxon>Agaricomycetes</taxon>
        <taxon>Hymenochaetales</taxon>
        <taxon>Rickenellaceae</taxon>
        <taxon>Rickenella</taxon>
    </lineage>
</organism>
<dbReference type="EMBL" id="ML170238">
    <property type="protein sequence ID" value="TDL16636.1"/>
    <property type="molecule type" value="Genomic_DNA"/>
</dbReference>
<dbReference type="OrthoDB" id="1368at2759"/>
<feature type="compositionally biased region" description="Low complexity" evidence="8">
    <location>
        <begin position="286"/>
        <end position="300"/>
    </location>
</feature>
<dbReference type="GO" id="GO:0005886">
    <property type="term" value="C:plasma membrane"/>
    <property type="evidence" value="ECO:0007669"/>
    <property type="project" value="UniProtKB-SubCell"/>
</dbReference>
<dbReference type="PANTHER" id="PTHR33281">
    <property type="entry name" value="UPF0187 PROTEIN YNEE"/>
    <property type="match status" value="1"/>
</dbReference>
<feature type="transmembrane region" description="Helical" evidence="9">
    <location>
        <begin position="73"/>
        <end position="95"/>
    </location>
</feature>
<keyword evidence="4 9" id="KW-0812">Transmembrane</keyword>
<dbReference type="GO" id="GO:0005254">
    <property type="term" value="F:chloride channel activity"/>
    <property type="evidence" value="ECO:0007669"/>
    <property type="project" value="InterPro"/>
</dbReference>
<feature type="transmembrane region" description="Helical" evidence="9">
    <location>
        <begin position="472"/>
        <end position="493"/>
    </location>
</feature>
<feature type="transmembrane region" description="Helical" evidence="9">
    <location>
        <begin position="46"/>
        <end position="67"/>
    </location>
</feature>
<evidence type="ECO:0000256" key="5">
    <source>
        <dbReference type="ARBA" id="ARBA00022989"/>
    </source>
</evidence>